<organism evidence="2 3">
    <name type="scientific">Anabaena azotica FACHB-119</name>
    <dbReference type="NCBI Taxonomy" id="947527"/>
    <lineage>
        <taxon>Bacteria</taxon>
        <taxon>Bacillati</taxon>
        <taxon>Cyanobacteriota</taxon>
        <taxon>Cyanophyceae</taxon>
        <taxon>Nostocales</taxon>
        <taxon>Nostocaceae</taxon>
        <taxon>Anabaena</taxon>
        <taxon>Anabaena azotica</taxon>
    </lineage>
</organism>
<keyword evidence="1" id="KW-0812">Transmembrane</keyword>
<dbReference type="Proteomes" id="UP000661112">
    <property type="component" value="Unassembled WGS sequence"/>
</dbReference>
<protein>
    <submittedName>
        <fullName evidence="2">Uncharacterized protein</fullName>
    </submittedName>
</protein>
<keyword evidence="1" id="KW-0472">Membrane</keyword>
<evidence type="ECO:0000313" key="3">
    <source>
        <dbReference type="Proteomes" id="UP000661112"/>
    </source>
</evidence>
<dbReference type="RefSeq" id="WP_190471435.1">
    <property type="nucleotide sequence ID" value="NZ_JACJSG010000013.1"/>
</dbReference>
<gene>
    <name evidence="2" type="ORF">H6G83_11285</name>
</gene>
<accession>A0ABR8D3Y4</accession>
<evidence type="ECO:0000256" key="1">
    <source>
        <dbReference type="SAM" id="Phobius"/>
    </source>
</evidence>
<keyword evidence="3" id="KW-1185">Reference proteome</keyword>
<name>A0ABR8D3Y4_9NOST</name>
<reference evidence="2 3" key="1">
    <citation type="journal article" date="2020" name="ISME J.">
        <title>Comparative genomics reveals insights into cyanobacterial evolution and habitat adaptation.</title>
        <authorList>
            <person name="Chen M.Y."/>
            <person name="Teng W.K."/>
            <person name="Zhao L."/>
            <person name="Hu C.X."/>
            <person name="Zhou Y.K."/>
            <person name="Han B.P."/>
            <person name="Song L.R."/>
            <person name="Shu W.S."/>
        </authorList>
    </citation>
    <scope>NUCLEOTIDE SEQUENCE [LARGE SCALE GENOMIC DNA]</scope>
    <source>
        <strain evidence="2 3">FACHB-119</strain>
    </source>
</reference>
<evidence type="ECO:0000313" key="2">
    <source>
        <dbReference type="EMBL" id="MBD2501176.1"/>
    </source>
</evidence>
<sequence length="206" mass="22667">MKTDPGITINTNPPKSEPQKNRWRTMGIFLFLIFIISFFAYRLEIVLGKTPSLDKTFTPVTQAAPQEIGSYDILGYAINKAEATKLLQTEEGRKQLSPENGAFAVTQETLKLGRDAFYSDTFGNEIFQTDVVGALNGPINLLTVGAAIAKLGGKHTTNLQIPLNEDVTIGDRTFKAGFTTQEQTDLINFLLSLDDQPEVLPNVGDR</sequence>
<dbReference type="EMBL" id="JACJSG010000013">
    <property type="protein sequence ID" value="MBD2501176.1"/>
    <property type="molecule type" value="Genomic_DNA"/>
</dbReference>
<feature type="transmembrane region" description="Helical" evidence="1">
    <location>
        <begin position="23"/>
        <end position="41"/>
    </location>
</feature>
<keyword evidence="1" id="KW-1133">Transmembrane helix</keyword>
<comment type="caution">
    <text evidence="2">The sequence shown here is derived from an EMBL/GenBank/DDBJ whole genome shotgun (WGS) entry which is preliminary data.</text>
</comment>
<proteinExistence type="predicted"/>